<organism evidence="4 5">
    <name type="scientific">Terfezia boudieri ATCC MYA-4762</name>
    <dbReference type="NCBI Taxonomy" id="1051890"/>
    <lineage>
        <taxon>Eukaryota</taxon>
        <taxon>Fungi</taxon>
        <taxon>Dikarya</taxon>
        <taxon>Ascomycota</taxon>
        <taxon>Pezizomycotina</taxon>
        <taxon>Pezizomycetes</taxon>
        <taxon>Pezizales</taxon>
        <taxon>Pezizaceae</taxon>
        <taxon>Terfezia</taxon>
    </lineage>
</organism>
<name>A0A3N4LFV7_9PEZI</name>
<evidence type="ECO:0000256" key="3">
    <source>
        <dbReference type="SAM" id="SignalP"/>
    </source>
</evidence>
<reference evidence="4 5" key="1">
    <citation type="journal article" date="2018" name="Nat. Ecol. Evol.">
        <title>Pezizomycetes genomes reveal the molecular basis of ectomycorrhizal truffle lifestyle.</title>
        <authorList>
            <person name="Murat C."/>
            <person name="Payen T."/>
            <person name="Noel B."/>
            <person name="Kuo A."/>
            <person name="Morin E."/>
            <person name="Chen J."/>
            <person name="Kohler A."/>
            <person name="Krizsan K."/>
            <person name="Balestrini R."/>
            <person name="Da Silva C."/>
            <person name="Montanini B."/>
            <person name="Hainaut M."/>
            <person name="Levati E."/>
            <person name="Barry K.W."/>
            <person name="Belfiori B."/>
            <person name="Cichocki N."/>
            <person name="Clum A."/>
            <person name="Dockter R.B."/>
            <person name="Fauchery L."/>
            <person name="Guy J."/>
            <person name="Iotti M."/>
            <person name="Le Tacon F."/>
            <person name="Lindquist E.A."/>
            <person name="Lipzen A."/>
            <person name="Malagnac F."/>
            <person name="Mello A."/>
            <person name="Molinier V."/>
            <person name="Miyauchi S."/>
            <person name="Poulain J."/>
            <person name="Riccioni C."/>
            <person name="Rubini A."/>
            <person name="Sitrit Y."/>
            <person name="Splivallo R."/>
            <person name="Traeger S."/>
            <person name="Wang M."/>
            <person name="Zifcakova L."/>
            <person name="Wipf D."/>
            <person name="Zambonelli A."/>
            <person name="Paolocci F."/>
            <person name="Nowrousian M."/>
            <person name="Ottonello S."/>
            <person name="Baldrian P."/>
            <person name="Spatafora J.W."/>
            <person name="Henrissat B."/>
            <person name="Nagy L.G."/>
            <person name="Aury J.M."/>
            <person name="Wincker P."/>
            <person name="Grigoriev I.V."/>
            <person name="Bonfante P."/>
            <person name="Martin F.M."/>
        </authorList>
    </citation>
    <scope>NUCLEOTIDE SEQUENCE [LARGE SCALE GENOMIC DNA]</scope>
    <source>
        <strain evidence="4 5">ATCC MYA-4762</strain>
    </source>
</reference>
<comment type="similarity">
    <text evidence="1">Belongs to the 'GDSL' lipolytic enzyme family.</text>
</comment>
<dbReference type="Pfam" id="PF00657">
    <property type="entry name" value="Lipase_GDSL"/>
    <property type="match status" value="1"/>
</dbReference>
<evidence type="ECO:0000313" key="5">
    <source>
        <dbReference type="Proteomes" id="UP000267821"/>
    </source>
</evidence>
<feature type="chain" id="PRO_5018099213" evidence="3">
    <location>
        <begin position="22"/>
        <end position="274"/>
    </location>
</feature>
<dbReference type="GO" id="GO:0016787">
    <property type="term" value="F:hydrolase activity"/>
    <property type="evidence" value="ECO:0007669"/>
    <property type="project" value="UniProtKB-KW"/>
</dbReference>
<keyword evidence="5" id="KW-1185">Reference proteome</keyword>
<dbReference type="InterPro" id="IPR036514">
    <property type="entry name" value="SGNH_hydro_sf"/>
</dbReference>
<dbReference type="EMBL" id="ML121557">
    <property type="protein sequence ID" value="RPB21767.1"/>
    <property type="molecule type" value="Genomic_DNA"/>
</dbReference>
<evidence type="ECO:0000256" key="1">
    <source>
        <dbReference type="ARBA" id="ARBA00008668"/>
    </source>
</evidence>
<proteinExistence type="inferred from homology"/>
<dbReference type="Gene3D" id="3.40.50.1110">
    <property type="entry name" value="SGNH hydrolase"/>
    <property type="match status" value="1"/>
</dbReference>
<dbReference type="SUPFAM" id="SSF52266">
    <property type="entry name" value="SGNH hydrolase"/>
    <property type="match status" value="1"/>
</dbReference>
<keyword evidence="3" id="KW-0732">Signal</keyword>
<feature type="signal peptide" evidence="3">
    <location>
        <begin position="1"/>
        <end position="21"/>
    </location>
</feature>
<dbReference type="InterPro" id="IPR037459">
    <property type="entry name" value="RhgT-like"/>
</dbReference>
<dbReference type="InterPro" id="IPR001087">
    <property type="entry name" value="GDSL"/>
</dbReference>
<keyword evidence="2" id="KW-0378">Hydrolase</keyword>
<dbReference type="STRING" id="1051890.A0A3N4LFV7"/>
<dbReference type="AlphaFoldDB" id="A0A3N4LFV7"/>
<evidence type="ECO:0000313" key="4">
    <source>
        <dbReference type="EMBL" id="RPB21767.1"/>
    </source>
</evidence>
<dbReference type="Proteomes" id="UP000267821">
    <property type="component" value="Unassembled WGS sequence"/>
</dbReference>
<dbReference type="PANTHER" id="PTHR43695:SF1">
    <property type="entry name" value="RHAMNOGALACTURONAN ACETYLESTERASE"/>
    <property type="match status" value="1"/>
</dbReference>
<dbReference type="CDD" id="cd01821">
    <property type="entry name" value="Rhamnogalacturan_acetylesterase_like"/>
    <property type="match status" value="1"/>
</dbReference>
<dbReference type="OrthoDB" id="5041285at2759"/>
<accession>A0A3N4LFV7</accession>
<protein>
    <submittedName>
        <fullName evidence="4">Rhamnogalacturonan acetylesterase</fullName>
    </submittedName>
</protein>
<evidence type="ECO:0000256" key="2">
    <source>
        <dbReference type="ARBA" id="ARBA00022801"/>
    </source>
</evidence>
<sequence>MFFHSLSLVFLLASFLTSVNPLPSKTKRAPTLWLVSDSTCASYNPKRSPIQGFGYFLPEYFTLNVANRARGGRSTRSYINEGLWVELMGLIKPNDIVMIEMGHNDMGTPGVGHDIGRDCAVLSGTGNRSIQVINKHGQTETVYTFGHYLRSMVFDLRHHGAIPILSGMVPRMIWSAGNSTLDPNRRVTNYAKQIADELKTGWVDHTKYSVERFQALGKNTSIAMFPQDHTHTNAAGAKLNAETFVTGVKCGTTQAVKDLAKYLSDEGKSVMWRC</sequence>
<dbReference type="PANTHER" id="PTHR43695">
    <property type="entry name" value="PUTATIVE (AFU_ORTHOLOGUE AFUA_2G17250)-RELATED"/>
    <property type="match status" value="1"/>
</dbReference>
<gene>
    <name evidence="4" type="ORF">L211DRAFT_888694</name>
</gene>
<dbReference type="InParanoid" id="A0A3N4LFV7"/>